<protein>
    <submittedName>
        <fullName evidence="1">Uncharacterized protein</fullName>
    </submittedName>
</protein>
<name>A0AAE0WRA9_9PEZI</name>
<dbReference type="AlphaFoldDB" id="A0AAE0WRA9"/>
<evidence type="ECO:0000313" key="2">
    <source>
        <dbReference type="Proteomes" id="UP001274830"/>
    </source>
</evidence>
<proteinExistence type="predicted"/>
<gene>
    <name evidence="1" type="ORF">LTR78_003634</name>
</gene>
<dbReference type="Proteomes" id="UP001274830">
    <property type="component" value="Unassembled WGS sequence"/>
</dbReference>
<evidence type="ECO:0000313" key="1">
    <source>
        <dbReference type="EMBL" id="KAK3676360.1"/>
    </source>
</evidence>
<accession>A0AAE0WRA9</accession>
<reference evidence="1" key="1">
    <citation type="submission" date="2023-07" db="EMBL/GenBank/DDBJ databases">
        <title>Black Yeasts Isolated from many extreme environments.</title>
        <authorList>
            <person name="Coleine C."/>
            <person name="Stajich J.E."/>
            <person name="Selbmann L."/>
        </authorList>
    </citation>
    <scope>NUCLEOTIDE SEQUENCE</scope>
    <source>
        <strain evidence="1">CCFEE 5485</strain>
    </source>
</reference>
<keyword evidence="2" id="KW-1185">Reference proteome</keyword>
<sequence>MFQLVFLREPAARAQAQADADEKAARMAKDAHDARIRRIANRRINKALQKKRLENAVKKVIKLKYQILRAARRFDKDYYLQWLAAHPEDAAFMPERGRSLSRWETYLRSSEADATAEEGQKDIVGEWRAFSFKQSASERTESGLVVSIGPKGENGLEFVVPE</sequence>
<comment type="caution">
    <text evidence="1">The sequence shown here is derived from an EMBL/GenBank/DDBJ whole genome shotgun (WGS) entry which is preliminary data.</text>
</comment>
<organism evidence="1 2">
    <name type="scientific">Recurvomyces mirabilis</name>
    <dbReference type="NCBI Taxonomy" id="574656"/>
    <lineage>
        <taxon>Eukaryota</taxon>
        <taxon>Fungi</taxon>
        <taxon>Dikarya</taxon>
        <taxon>Ascomycota</taxon>
        <taxon>Pezizomycotina</taxon>
        <taxon>Dothideomycetes</taxon>
        <taxon>Dothideomycetidae</taxon>
        <taxon>Mycosphaerellales</taxon>
        <taxon>Teratosphaeriaceae</taxon>
        <taxon>Recurvomyces</taxon>
    </lineage>
</organism>
<dbReference type="EMBL" id="JAUTXT010000010">
    <property type="protein sequence ID" value="KAK3676360.1"/>
    <property type="molecule type" value="Genomic_DNA"/>
</dbReference>